<dbReference type="EMBL" id="FNCQ01000002">
    <property type="protein sequence ID" value="SDG29345.1"/>
    <property type="molecule type" value="Genomic_DNA"/>
</dbReference>
<dbReference type="NCBIfam" id="NF033709">
    <property type="entry name" value="PorV_fam"/>
    <property type="match status" value="1"/>
</dbReference>
<dbReference type="Proteomes" id="UP000199134">
    <property type="component" value="Unassembled WGS sequence"/>
</dbReference>
<organism evidence="4 6">
    <name type="scientific">Prevotella communis</name>
    <dbReference type="NCBI Taxonomy" id="2913614"/>
    <lineage>
        <taxon>Bacteria</taxon>
        <taxon>Pseudomonadati</taxon>
        <taxon>Bacteroidota</taxon>
        <taxon>Bacteroidia</taxon>
        <taxon>Bacteroidales</taxon>
        <taxon>Prevotellaceae</taxon>
        <taxon>Prevotella</taxon>
    </lineage>
</organism>
<dbReference type="InterPro" id="IPR045741">
    <property type="entry name" value="PorV"/>
</dbReference>
<evidence type="ECO:0000259" key="2">
    <source>
        <dbReference type="Pfam" id="PF19572"/>
    </source>
</evidence>
<evidence type="ECO:0000313" key="6">
    <source>
        <dbReference type="Proteomes" id="UP000199134"/>
    </source>
</evidence>
<feature type="signal peptide" evidence="1">
    <location>
        <begin position="1"/>
        <end position="22"/>
    </location>
</feature>
<protein>
    <recommendedName>
        <fullName evidence="2">Type IX secretion system protein PorV domain-containing protein</fullName>
    </recommendedName>
</protein>
<evidence type="ECO:0000313" key="3">
    <source>
        <dbReference type="EMBL" id="SDG29345.1"/>
    </source>
</evidence>
<evidence type="ECO:0000313" key="4">
    <source>
        <dbReference type="EMBL" id="SDN60074.1"/>
    </source>
</evidence>
<proteinExistence type="predicted"/>
<dbReference type="EMBL" id="FNIW01000001">
    <property type="protein sequence ID" value="SDN60074.1"/>
    <property type="molecule type" value="Genomic_DNA"/>
</dbReference>
<keyword evidence="1" id="KW-0732">Signal</keyword>
<accession>A0A1H0CQB0</accession>
<accession>A0A1G7T242</accession>
<dbReference type="Proteomes" id="UP000198779">
    <property type="component" value="Unassembled WGS sequence"/>
</dbReference>
<name>A0A1H0CQB0_9BACT</name>
<dbReference type="NCBIfam" id="NF033710">
    <property type="entry name" value="T9SS_OM_PorV"/>
    <property type="match status" value="1"/>
</dbReference>
<gene>
    <name evidence="4" type="ORF">SAMN04487900_10136</name>
    <name evidence="3" type="ORF">SAMN04487901_10293</name>
</gene>
<reference evidence="4 5" key="2">
    <citation type="submission" date="2016-10" db="EMBL/GenBank/DDBJ databases">
        <authorList>
            <person name="Varghese N."/>
            <person name="Submissions S."/>
        </authorList>
    </citation>
    <scope>NUCLEOTIDE SEQUENCE</scope>
    <source>
        <strain evidence="4">BP1-145</strain>
        <strain evidence="5">BP1-148</strain>
    </source>
</reference>
<keyword evidence="5" id="KW-1185">Reference proteome</keyword>
<evidence type="ECO:0000313" key="5">
    <source>
        <dbReference type="Proteomes" id="UP000198779"/>
    </source>
</evidence>
<dbReference type="OrthoDB" id="9758448at2"/>
<dbReference type="SUPFAM" id="SSF56935">
    <property type="entry name" value="Porins"/>
    <property type="match status" value="1"/>
</dbReference>
<reference evidence="3 6" key="1">
    <citation type="submission" date="2016-10" db="EMBL/GenBank/DDBJ databases">
        <authorList>
            <person name="de Groot N.N."/>
        </authorList>
    </citation>
    <scope>NUCLEOTIDE SEQUENCE [LARGE SCALE GENOMIC DNA]</scope>
    <source>
        <strain evidence="6">BP1-145</strain>
        <strain evidence="3">BP1-148</strain>
    </source>
</reference>
<sequence length="401" mass="44804">MKIKKILLAIGCCSMSFVMAHADDKNTTFNPVEHAVISQTIAPDARAAGMGDVGVATDPDVNSQYWNLAKYPFCISRAGVALNYTPWLRQLVNDIDLAYVAGYYRIGDYGALSGSLRYFSLGEVYTDAEGLDESMTVKPYEMALDVAYSRMLSETFSLGVGLRWIYSDLRYDYFSEGSKPASAFAADIAMYYNNYMMLGNRECQLGLGATVTNIGSKISFYGDDESQFIPANLRVGASLLVPVDEYNRFTLAFDANKLLVPTVPTMQQYIDKELGGDDTRYNASEYQQYVREQYSDMSSIKGIFTSFSDAPGGFKEELEEIQWSVGAEYVYNDQFSLRAGYHHESESKGNRKYFTVGGGFRMNVFSLDVGYVISTAQTNPLDQTLRFTLAFDMDGLKDLFK</sequence>
<dbReference type="Pfam" id="PF19572">
    <property type="entry name" value="PorV"/>
    <property type="match status" value="1"/>
</dbReference>
<dbReference type="AlphaFoldDB" id="A0A1H0CQB0"/>
<dbReference type="STRING" id="645274.SAMN04487901_10293"/>
<evidence type="ECO:0000256" key="1">
    <source>
        <dbReference type="SAM" id="SignalP"/>
    </source>
</evidence>
<dbReference type="InterPro" id="IPR047799">
    <property type="entry name" value="T9SS_OM_PorV"/>
</dbReference>
<feature type="domain" description="Type IX secretion system protein PorV" evidence="2">
    <location>
        <begin position="34"/>
        <end position="263"/>
    </location>
</feature>
<feature type="chain" id="PRO_5041053969" description="Type IX secretion system protein PorV domain-containing protein" evidence="1">
    <location>
        <begin position="23"/>
        <end position="401"/>
    </location>
</feature>
<dbReference type="Gene3D" id="2.40.160.60">
    <property type="entry name" value="Outer membrane protein transport protein (OMPP1/FadL/TodX)"/>
    <property type="match status" value="1"/>
</dbReference>